<dbReference type="InterPro" id="IPR006490">
    <property type="entry name" value="Maj_tail_phi13"/>
</dbReference>
<organism evidence="1 2">
    <name type="scientific">Clostridium botulinum</name>
    <dbReference type="NCBI Taxonomy" id="1491"/>
    <lineage>
        <taxon>Bacteria</taxon>
        <taxon>Bacillati</taxon>
        <taxon>Bacillota</taxon>
        <taxon>Clostridia</taxon>
        <taxon>Eubacteriales</taxon>
        <taxon>Clostridiaceae</taxon>
        <taxon>Clostridium</taxon>
    </lineage>
</organism>
<dbReference type="NCBIfam" id="TIGR01603">
    <property type="entry name" value="maj_tail_phi13"/>
    <property type="match status" value="1"/>
</dbReference>
<dbReference type="Proteomes" id="UP000663464">
    <property type="component" value="Chromosome"/>
</dbReference>
<dbReference type="AlphaFoldDB" id="A0ABD7CLB4"/>
<sequence length="193" mass="21661">MAIKGLHGFRYCVLNEDDEKGFEYEKEIKRLTGARSIKVDNKVNDAKLYGDDQLLETASAIGSIDVDIDVADLTLEQQAELLGYKYENGVLIEDKDFNPPYIAFGFMAPKSSGGKRMVWLLKGKMQPMSDEAKTQDDKVEFQTQKAKFVFMPRVKDGKHKFKADTNITGAPTEEEFFSVDFLKTGKKPVEAGA</sequence>
<accession>A0ABD7CLB4</accession>
<dbReference type="EMBL" id="CP069280">
    <property type="protein sequence ID" value="QRI54083.1"/>
    <property type="molecule type" value="Genomic_DNA"/>
</dbReference>
<dbReference type="RefSeq" id="WP_012100891.1">
    <property type="nucleotide sequence ID" value="NZ_CP069280.1"/>
</dbReference>
<name>A0ABD7CLB4_CLOBO</name>
<evidence type="ECO:0000313" key="2">
    <source>
        <dbReference type="Proteomes" id="UP000663464"/>
    </source>
</evidence>
<reference evidence="1 2" key="1">
    <citation type="journal article" date="2014" name="J. Infect. Dis.">
        <title>Molecular characterization of a novel botulinum neurotoxin type H gene.</title>
        <authorList>
            <person name="Dover N."/>
            <person name="Barash J.R."/>
            <person name="Hill K.K."/>
            <person name="Xie G."/>
            <person name="Arnon S.S."/>
        </authorList>
    </citation>
    <scope>NUCLEOTIDE SEQUENCE [LARGE SCALE GENOMIC DNA]</scope>
    <source>
        <strain evidence="1 2">IBCA10-7060</strain>
    </source>
</reference>
<evidence type="ECO:0000313" key="1">
    <source>
        <dbReference type="EMBL" id="QRI54083.1"/>
    </source>
</evidence>
<proteinExistence type="predicted"/>
<gene>
    <name evidence="1" type="ORF">JQS73_02885</name>
</gene>
<protein>
    <submittedName>
        <fullName evidence="1">Phage tail protein</fullName>
    </submittedName>
</protein>